<evidence type="ECO:0000313" key="4">
    <source>
        <dbReference type="Proteomes" id="UP000002051"/>
    </source>
</evidence>
<sequence length="67" mass="7900">MKDSEQRHSKLLGRIAVIVFNVPFPLHLPFFQNFQKSMEPCPWQVTIQFIKFEPVPIHSELSFILFA</sequence>
<evidence type="ECO:0000313" key="3">
    <source>
        <dbReference type="EnsemblPlants" id="AES59492"/>
    </source>
</evidence>
<dbReference type="AlphaFoldDB" id="G7I4H5"/>
<dbReference type="Proteomes" id="UP000002051">
    <property type="component" value="Unassembled WGS sequence"/>
</dbReference>
<feature type="transmembrane region" description="Helical" evidence="1">
    <location>
        <begin position="12"/>
        <end position="31"/>
    </location>
</feature>
<dbReference type="EMBL" id="CM001217">
    <property type="protein sequence ID" value="AES59492.1"/>
    <property type="molecule type" value="Genomic_DNA"/>
</dbReference>
<keyword evidence="1" id="KW-1133">Transmembrane helix</keyword>
<reference evidence="2 4" key="1">
    <citation type="journal article" date="2011" name="Nature">
        <title>The Medicago genome provides insight into the evolution of rhizobial symbioses.</title>
        <authorList>
            <person name="Young N.D."/>
            <person name="Debelle F."/>
            <person name="Oldroyd G.E."/>
            <person name="Geurts R."/>
            <person name="Cannon S.B."/>
            <person name="Udvardi M.K."/>
            <person name="Benedito V.A."/>
            <person name="Mayer K.F."/>
            <person name="Gouzy J."/>
            <person name="Schoof H."/>
            <person name="Van de Peer Y."/>
            <person name="Proost S."/>
            <person name="Cook D.R."/>
            <person name="Meyers B.C."/>
            <person name="Spannagl M."/>
            <person name="Cheung F."/>
            <person name="De Mita S."/>
            <person name="Krishnakumar V."/>
            <person name="Gundlach H."/>
            <person name="Zhou S."/>
            <person name="Mudge J."/>
            <person name="Bharti A.K."/>
            <person name="Murray J.D."/>
            <person name="Naoumkina M.A."/>
            <person name="Rosen B."/>
            <person name="Silverstein K.A."/>
            <person name="Tang H."/>
            <person name="Rombauts S."/>
            <person name="Zhao P.X."/>
            <person name="Zhou P."/>
            <person name="Barbe V."/>
            <person name="Bardou P."/>
            <person name="Bechner M."/>
            <person name="Bellec A."/>
            <person name="Berger A."/>
            <person name="Berges H."/>
            <person name="Bidwell S."/>
            <person name="Bisseling T."/>
            <person name="Choisne N."/>
            <person name="Couloux A."/>
            <person name="Denny R."/>
            <person name="Deshpande S."/>
            <person name="Dai X."/>
            <person name="Doyle J.J."/>
            <person name="Dudez A.M."/>
            <person name="Farmer A.D."/>
            <person name="Fouteau S."/>
            <person name="Franken C."/>
            <person name="Gibelin C."/>
            <person name="Gish J."/>
            <person name="Goldstein S."/>
            <person name="Gonzalez A.J."/>
            <person name="Green P.J."/>
            <person name="Hallab A."/>
            <person name="Hartog M."/>
            <person name="Hua A."/>
            <person name="Humphray S.J."/>
            <person name="Jeong D.H."/>
            <person name="Jing Y."/>
            <person name="Jocker A."/>
            <person name="Kenton S.M."/>
            <person name="Kim D.J."/>
            <person name="Klee K."/>
            <person name="Lai H."/>
            <person name="Lang C."/>
            <person name="Lin S."/>
            <person name="Macmil S.L."/>
            <person name="Magdelenat G."/>
            <person name="Matthews L."/>
            <person name="McCorrison J."/>
            <person name="Monaghan E.L."/>
            <person name="Mun J.H."/>
            <person name="Najar F.Z."/>
            <person name="Nicholson C."/>
            <person name="Noirot C."/>
            <person name="O'Bleness M."/>
            <person name="Paule C.R."/>
            <person name="Poulain J."/>
            <person name="Prion F."/>
            <person name="Qin B."/>
            <person name="Qu C."/>
            <person name="Retzel E.F."/>
            <person name="Riddle C."/>
            <person name="Sallet E."/>
            <person name="Samain S."/>
            <person name="Samson N."/>
            <person name="Sanders I."/>
            <person name="Saurat O."/>
            <person name="Scarpelli C."/>
            <person name="Schiex T."/>
            <person name="Segurens B."/>
            <person name="Severin A.J."/>
            <person name="Sherrier D.J."/>
            <person name="Shi R."/>
            <person name="Sims S."/>
            <person name="Singer S.R."/>
            <person name="Sinharoy S."/>
            <person name="Sterck L."/>
            <person name="Viollet A."/>
            <person name="Wang B.B."/>
            <person name="Wang K."/>
            <person name="Wang M."/>
            <person name="Wang X."/>
            <person name="Warfsmann J."/>
            <person name="Weissenbach J."/>
            <person name="White D.D."/>
            <person name="White J.D."/>
            <person name="Wiley G.B."/>
            <person name="Wincker P."/>
            <person name="Xing Y."/>
            <person name="Yang L."/>
            <person name="Yao Z."/>
            <person name="Ying F."/>
            <person name="Zhai J."/>
            <person name="Zhou L."/>
            <person name="Zuber A."/>
            <person name="Denarie J."/>
            <person name="Dixon R.A."/>
            <person name="May G.D."/>
            <person name="Schwartz D.C."/>
            <person name="Rogers J."/>
            <person name="Quetier F."/>
            <person name="Town C.D."/>
            <person name="Roe B.A."/>
        </authorList>
    </citation>
    <scope>NUCLEOTIDE SEQUENCE [LARGE SCALE GENOMIC DNA]</scope>
    <source>
        <strain evidence="2">A17</strain>
        <strain evidence="3 4">cv. Jemalong A17</strain>
    </source>
</reference>
<reference evidence="3" key="3">
    <citation type="submission" date="2015-04" db="UniProtKB">
        <authorList>
            <consortium name="EnsemblPlants"/>
        </authorList>
    </citation>
    <scope>IDENTIFICATION</scope>
    <source>
        <strain evidence="3">cv. Jemalong A17</strain>
    </source>
</reference>
<keyword evidence="4" id="KW-1185">Reference proteome</keyword>
<proteinExistence type="predicted"/>
<protein>
    <submittedName>
        <fullName evidence="2">Transmembrane protein, putative</fullName>
    </submittedName>
</protein>
<reference evidence="2 4" key="2">
    <citation type="journal article" date="2014" name="BMC Genomics">
        <title>An improved genome release (version Mt4.0) for the model legume Medicago truncatula.</title>
        <authorList>
            <person name="Tang H."/>
            <person name="Krishnakumar V."/>
            <person name="Bidwell S."/>
            <person name="Rosen B."/>
            <person name="Chan A."/>
            <person name="Zhou S."/>
            <person name="Gentzbittel L."/>
            <person name="Childs K.L."/>
            <person name="Yandell M."/>
            <person name="Gundlach H."/>
            <person name="Mayer K.F."/>
            <person name="Schwartz D.C."/>
            <person name="Town C.D."/>
        </authorList>
    </citation>
    <scope>GENOME REANNOTATION</scope>
    <source>
        <strain evidence="3 4">cv. Jemalong A17</strain>
    </source>
</reference>
<dbReference type="PaxDb" id="3880-AES59492"/>
<dbReference type="HOGENOM" id="CLU_190965_0_0_1"/>
<evidence type="ECO:0000313" key="2">
    <source>
        <dbReference type="EMBL" id="AES59492.1"/>
    </source>
</evidence>
<keyword evidence="1" id="KW-0472">Membrane</keyword>
<dbReference type="EnsemblPlants" id="AES59492">
    <property type="protein sequence ID" value="AES59492"/>
    <property type="gene ID" value="MTR_1g020980"/>
</dbReference>
<gene>
    <name evidence="2" type="ordered locus">MTR_1g020980</name>
</gene>
<organism evidence="2 4">
    <name type="scientific">Medicago truncatula</name>
    <name type="common">Barrel medic</name>
    <name type="synonym">Medicago tribuloides</name>
    <dbReference type="NCBI Taxonomy" id="3880"/>
    <lineage>
        <taxon>Eukaryota</taxon>
        <taxon>Viridiplantae</taxon>
        <taxon>Streptophyta</taxon>
        <taxon>Embryophyta</taxon>
        <taxon>Tracheophyta</taxon>
        <taxon>Spermatophyta</taxon>
        <taxon>Magnoliopsida</taxon>
        <taxon>eudicotyledons</taxon>
        <taxon>Gunneridae</taxon>
        <taxon>Pentapetalae</taxon>
        <taxon>rosids</taxon>
        <taxon>fabids</taxon>
        <taxon>Fabales</taxon>
        <taxon>Fabaceae</taxon>
        <taxon>Papilionoideae</taxon>
        <taxon>50 kb inversion clade</taxon>
        <taxon>NPAAA clade</taxon>
        <taxon>Hologalegina</taxon>
        <taxon>IRL clade</taxon>
        <taxon>Trifolieae</taxon>
        <taxon>Medicago</taxon>
    </lineage>
</organism>
<keyword evidence="1 2" id="KW-0812">Transmembrane</keyword>
<accession>G7I4H5</accession>
<name>G7I4H5_MEDTR</name>
<evidence type="ECO:0000256" key="1">
    <source>
        <dbReference type="SAM" id="Phobius"/>
    </source>
</evidence>